<dbReference type="InterPro" id="IPR039426">
    <property type="entry name" value="TonB-dep_rcpt-like"/>
</dbReference>
<keyword evidence="13" id="KW-1185">Reference proteome</keyword>
<evidence type="ECO:0000256" key="1">
    <source>
        <dbReference type="ARBA" id="ARBA00004571"/>
    </source>
</evidence>
<dbReference type="PANTHER" id="PTHR30069">
    <property type="entry name" value="TONB-DEPENDENT OUTER MEMBRANE RECEPTOR"/>
    <property type="match status" value="1"/>
</dbReference>
<evidence type="ECO:0000256" key="4">
    <source>
        <dbReference type="ARBA" id="ARBA00022692"/>
    </source>
</evidence>
<dbReference type="GO" id="GO:0009279">
    <property type="term" value="C:cell outer membrane"/>
    <property type="evidence" value="ECO:0007669"/>
    <property type="project" value="UniProtKB-SubCell"/>
</dbReference>
<dbReference type="InterPro" id="IPR036942">
    <property type="entry name" value="Beta-barrel_TonB_sf"/>
</dbReference>
<dbReference type="Gene3D" id="2.170.130.10">
    <property type="entry name" value="TonB-dependent receptor, plug domain"/>
    <property type="match status" value="1"/>
</dbReference>
<evidence type="ECO:0000259" key="11">
    <source>
        <dbReference type="Pfam" id="PF07715"/>
    </source>
</evidence>
<dbReference type="EMBL" id="AFWV01000008">
    <property type="protein sequence ID" value="EGV18141.1"/>
    <property type="molecule type" value="Genomic_DNA"/>
</dbReference>
<dbReference type="GO" id="GO:0015344">
    <property type="term" value="F:siderophore uptake transmembrane transporter activity"/>
    <property type="evidence" value="ECO:0007669"/>
    <property type="project" value="TreeGrafter"/>
</dbReference>
<dbReference type="PANTHER" id="PTHR30069:SF49">
    <property type="entry name" value="OUTER MEMBRANE PROTEIN C"/>
    <property type="match status" value="1"/>
</dbReference>
<dbReference type="InterPro" id="IPR037066">
    <property type="entry name" value="Plug_dom_sf"/>
</dbReference>
<evidence type="ECO:0000313" key="12">
    <source>
        <dbReference type="EMBL" id="EGV18141.1"/>
    </source>
</evidence>
<organism evidence="12 13">
    <name type="scientific">Thiocapsa marina 5811</name>
    <dbReference type="NCBI Taxonomy" id="768671"/>
    <lineage>
        <taxon>Bacteria</taxon>
        <taxon>Pseudomonadati</taxon>
        <taxon>Pseudomonadota</taxon>
        <taxon>Gammaproteobacteria</taxon>
        <taxon>Chromatiales</taxon>
        <taxon>Chromatiaceae</taxon>
        <taxon>Thiocapsa</taxon>
    </lineage>
</organism>
<keyword evidence="2 8" id="KW-0813">Transport</keyword>
<comment type="subcellular location">
    <subcellularLocation>
        <location evidence="1 8">Cell outer membrane</location>
        <topology evidence="1 8">Multi-pass membrane protein</topology>
    </subcellularLocation>
</comment>
<dbReference type="RefSeq" id="WP_007193553.1">
    <property type="nucleotide sequence ID" value="NZ_AFWV01000008.1"/>
</dbReference>
<evidence type="ECO:0000256" key="2">
    <source>
        <dbReference type="ARBA" id="ARBA00022448"/>
    </source>
</evidence>
<dbReference type="CDD" id="cd01347">
    <property type="entry name" value="ligand_gated_channel"/>
    <property type="match status" value="1"/>
</dbReference>
<dbReference type="InterPro" id="IPR000531">
    <property type="entry name" value="Beta-barrel_TonB"/>
</dbReference>
<dbReference type="AlphaFoldDB" id="F9UCM8"/>
<feature type="domain" description="TonB-dependent receptor plug" evidence="11">
    <location>
        <begin position="115"/>
        <end position="198"/>
    </location>
</feature>
<comment type="similarity">
    <text evidence="8 9">Belongs to the TonB-dependent receptor family.</text>
</comment>
<feature type="domain" description="TonB-dependent receptor-like beta-barrel" evidence="10">
    <location>
        <begin position="243"/>
        <end position="717"/>
    </location>
</feature>
<evidence type="ECO:0000256" key="5">
    <source>
        <dbReference type="ARBA" id="ARBA00023077"/>
    </source>
</evidence>
<dbReference type="PROSITE" id="PS52016">
    <property type="entry name" value="TONB_DEPENDENT_REC_3"/>
    <property type="match status" value="1"/>
</dbReference>
<evidence type="ECO:0000256" key="3">
    <source>
        <dbReference type="ARBA" id="ARBA00022452"/>
    </source>
</evidence>
<dbReference type="NCBIfam" id="TIGR01778">
    <property type="entry name" value="TonB-copper"/>
    <property type="match status" value="1"/>
</dbReference>
<evidence type="ECO:0000256" key="6">
    <source>
        <dbReference type="ARBA" id="ARBA00023136"/>
    </source>
</evidence>
<keyword evidence="7 8" id="KW-0998">Cell outer membrane</keyword>
<dbReference type="PATRIC" id="fig|768671.3.peg.2838"/>
<keyword evidence="12" id="KW-0675">Receptor</keyword>
<dbReference type="Pfam" id="PF07715">
    <property type="entry name" value="Plug"/>
    <property type="match status" value="1"/>
</dbReference>
<reference evidence="12 13" key="1">
    <citation type="submission" date="2011-06" db="EMBL/GenBank/DDBJ databases">
        <title>The draft genome of Thiocapsa marina 5811.</title>
        <authorList>
            <consortium name="US DOE Joint Genome Institute (JGI-PGF)"/>
            <person name="Lucas S."/>
            <person name="Han J."/>
            <person name="Cheng J.-F."/>
            <person name="Goodwin L."/>
            <person name="Pitluck S."/>
            <person name="Peters L."/>
            <person name="Land M.L."/>
            <person name="Hauser L."/>
            <person name="Vogl K."/>
            <person name="Liu Z."/>
            <person name="Imhoff J."/>
            <person name="Thiel V."/>
            <person name="Frigaard N.-U."/>
            <person name="Bryant D."/>
            <person name="Woyke T.J."/>
        </authorList>
    </citation>
    <scope>NUCLEOTIDE SEQUENCE [LARGE SCALE GENOMIC DNA]</scope>
    <source>
        <strain evidence="12 13">5811</strain>
    </source>
</reference>
<keyword evidence="6 8" id="KW-0472">Membrane</keyword>
<dbReference type="Pfam" id="PF00593">
    <property type="entry name" value="TonB_dep_Rec_b-barrel"/>
    <property type="match status" value="1"/>
</dbReference>
<sequence length="756" mass="81619">MSTIKLRSCSCPLPNLETRPATLQAPNRTSIPARRDIPLGNRTGNEITAGTGILIAMLAGASLALRVDTATAQTPDDGGVVLPELEVTADRPDALPPATFVAPIVEVTPGLPADGGDLLRSVPGVSGSRMGGFGIDPIIRGQTAGQLNILIDGAHAFGGCPNRMDPPTVYVDLDNYDSVTVIKGSQTVRYGGGGTGGTVLFERDTPRFEPDEVFRARFTGGITDNSHTGNLGADVTVGIPEGFARATGQYQTADNYDDGNGNSVRSAYNTEGAGLSLGLTPNDDTRAVLSYDYTHDWDVLYAGAGMDGIYSDSDQWRLRLGQDTPIGPFAAVNAELYSVSVDHLMDNYSLRPLTSMFKMRAPSTADTAGGRLTADLDAMGMNWTLGTDYLQVDRDAARFWNFQSTAVDVPNSYLWPDVVNSDLGLFVEIERPLTEHSRLTAGLRYDRTEASVSRSRAALVPVGPAWVRSAEQLYQAYYGVGAEDTDDDNLGGFLTYAHNLDDGLSFSVGVSRTLRSADATERYIASNAAPSTVANNQRWVGNPGLDPEAHHQIGVTLAKVAKHWNTQLDLFYDRVDDYILRDRAHGQPGILLADGTFIYRNVDAELTGGEWTGSLEFARHWRAGASLAYVYAQNRTDSTPIAQTPPLGGTVSLDYLAERWSVGTRLNWNDTQDRVDDDPITGSGLDVGPTAGWWILDLYGQARITKFATISLGVDNLFDRAYAYAVNRANVDPFNPGPVQVNEPGRQLWARASLDF</sequence>
<dbReference type="GO" id="GO:0044718">
    <property type="term" value="P:siderophore transmembrane transport"/>
    <property type="evidence" value="ECO:0007669"/>
    <property type="project" value="TreeGrafter"/>
</dbReference>
<evidence type="ECO:0000313" key="13">
    <source>
        <dbReference type="Proteomes" id="UP000005459"/>
    </source>
</evidence>
<keyword evidence="4 8" id="KW-0812">Transmembrane</keyword>
<gene>
    <name evidence="12" type="ORF">ThimaDRAFT_2680</name>
</gene>
<dbReference type="STRING" id="768671.ThimaDRAFT_2680"/>
<keyword evidence="3 8" id="KW-1134">Transmembrane beta strand</keyword>
<dbReference type="InterPro" id="IPR012910">
    <property type="entry name" value="Plug_dom"/>
</dbReference>
<dbReference type="Proteomes" id="UP000005459">
    <property type="component" value="Unassembled WGS sequence"/>
</dbReference>
<dbReference type="InterPro" id="IPR010100">
    <property type="entry name" value="TonB-dep_Cu_rcpt"/>
</dbReference>
<keyword evidence="5 9" id="KW-0798">TonB box</keyword>
<protein>
    <submittedName>
        <fullName evidence="12">TonB-dependent copper receptor</fullName>
    </submittedName>
</protein>
<evidence type="ECO:0000256" key="8">
    <source>
        <dbReference type="PROSITE-ProRule" id="PRU01360"/>
    </source>
</evidence>
<accession>F9UCM8</accession>
<dbReference type="Gene3D" id="2.40.170.20">
    <property type="entry name" value="TonB-dependent receptor, beta-barrel domain"/>
    <property type="match status" value="1"/>
</dbReference>
<proteinExistence type="inferred from homology"/>
<evidence type="ECO:0000259" key="10">
    <source>
        <dbReference type="Pfam" id="PF00593"/>
    </source>
</evidence>
<dbReference type="SUPFAM" id="SSF56935">
    <property type="entry name" value="Porins"/>
    <property type="match status" value="1"/>
</dbReference>
<evidence type="ECO:0000256" key="9">
    <source>
        <dbReference type="RuleBase" id="RU003357"/>
    </source>
</evidence>
<evidence type="ECO:0000256" key="7">
    <source>
        <dbReference type="ARBA" id="ARBA00023237"/>
    </source>
</evidence>
<dbReference type="eggNOG" id="COG4771">
    <property type="taxonomic scope" value="Bacteria"/>
</dbReference>
<name>F9UCM8_9GAMM</name>